<gene>
    <name evidence="4" type="primary">LOC116192152</name>
</gene>
<accession>A0A6P8C1N9</accession>
<dbReference type="Pfam" id="PF00462">
    <property type="entry name" value="Glutaredoxin"/>
    <property type="match status" value="1"/>
</dbReference>
<dbReference type="PANTHER" id="PTHR45669:SF7">
    <property type="entry name" value="F1N19.7"/>
    <property type="match status" value="1"/>
</dbReference>
<dbReference type="AlphaFoldDB" id="A0A6P8C1N9"/>
<dbReference type="Proteomes" id="UP000515151">
    <property type="component" value="Chromosome 1"/>
</dbReference>
<dbReference type="InterPro" id="IPR036249">
    <property type="entry name" value="Thioredoxin-like_sf"/>
</dbReference>
<evidence type="ECO:0000259" key="2">
    <source>
        <dbReference type="Pfam" id="PF00462"/>
    </source>
</evidence>
<dbReference type="GeneID" id="116192152"/>
<proteinExistence type="predicted"/>
<dbReference type="RefSeq" id="XP_031376469.1">
    <property type="nucleotide sequence ID" value="XM_031520609.1"/>
</dbReference>
<dbReference type="PANTHER" id="PTHR45669">
    <property type="entry name" value="GLUTAREDOXIN DOMAIN-CONTAINING CYSTEINE-RICH PROTEIN CG12206-RELATED"/>
    <property type="match status" value="1"/>
</dbReference>
<evidence type="ECO:0000313" key="3">
    <source>
        <dbReference type="Proteomes" id="UP000515151"/>
    </source>
</evidence>
<dbReference type="InterPro" id="IPR002109">
    <property type="entry name" value="Glutaredoxin"/>
</dbReference>
<organism evidence="3 4">
    <name type="scientific">Punica granatum</name>
    <name type="common">Pomegranate</name>
    <dbReference type="NCBI Taxonomy" id="22663"/>
    <lineage>
        <taxon>Eukaryota</taxon>
        <taxon>Viridiplantae</taxon>
        <taxon>Streptophyta</taxon>
        <taxon>Embryophyta</taxon>
        <taxon>Tracheophyta</taxon>
        <taxon>Spermatophyta</taxon>
        <taxon>Magnoliopsida</taxon>
        <taxon>eudicotyledons</taxon>
        <taxon>Gunneridae</taxon>
        <taxon>Pentapetalae</taxon>
        <taxon>rosids</taxon>
        <taxon>malvids</taxon>
        <taxon>Myrtales</taxon>
        <taxon>Lythraceae</taxon>
        <taxon>Punica</taxon>
    </lineage>
</organism>
<dbReference type="Pfam" id="PF23733">
    <property type="entry name" value="GRXCR1-2_C"/>
    <property type="match status" value="1"/>
</dbReference>
<keyword evidence="3" id="KW-1185">Reference proteome</keyword>
<sequence>MGCASSKSTAVKADVYSPPLSSFAVFDINSVKEPWVVVDKPQPEQEDQPPSTPPEKPAQLPATILDKLKKLEAADDAPHSTWVEVSKALEDLKPAVTAPQEKPKATSPPAPGADKDDSQEPPPRKNFSFHTLEELDAKLAPKPAKELRKTESLRTGPKAEPKAESRRETSGGFRSVKENIFIQRDREEREKEGKLAAYDRLMMSKRDPFSVFPEKCPPRGEDSLVIYTTTLHGVRRTYEDCNKARSILESHRVVFDERDVALHGEFRTELKELFGEAATVPQVFVKGRHLGGVDELVELNETGRFGRMLGMAGIEKGVGRQACEGCGGARFVPCLDCGGSCKVVVGGSKERCGSCNENGLVHCPACL</sequence>
<feature type="region of interest" description="Disordered" evidence="1">
    <location>
        <begin position="37"/>
        <end position="61"/>
    </location>
</feature>
<reference evidence="4" key="2">
    <citation type="submission" date="2025-08" db="UniProtKB">
        <authorList>
            <consortium name="RefSeq"/>
        </authorList>
    </citation>
    <scope>IDENTIFICATION</scope>
    <source>
        <tissue evidence="4">Leaf</tissue>
    </source>
</reference>
<feature type="compositionally biased region" description="Basic and acidic residues" evidence="1">
    <location>
        <begin position="131"/>
        <end position="169"/>
    </location>
</feature>
<feature type="domain" description="Glutaredoxin" evidence="2">
    <location>
        <begin position="225"/>
        <end position="289"/>
    </location>
</feature>
<dbReference type="PROSITE" id="PS51354">
    <property type="entry name" value="GLUTAREDOXIN_2"/>
    <property type="match status" value="1"/>
</dbReference>
<dbReference type="OrthoDB" id="423313at2759"/>
<dbReference type="SUPFAM" id="SSF52833">
    <property type="entry name" value="Thioredoxin-like"/>
    <property type="match status" value="1"/>
</dbReference>
<dbReference type="Gene3D" id="3.40.30.10">
    <property type="entry name" value="Glutaredoxin"/>
    <property type="match status" value="1"/>
</dbReference>
<reference evidence="3" key="1">
    <citation type="journal article" date="2020" name="Plant Biotechnol. J.">
        <title>The pomegranate (Punica granatum L.) draft genome dissects genetic divergence between soft- and hard-seeded cultivars.</title>
        <authorList>
            <person name="Luo X."/>
            <person name="Li H."/>
            <person name="Wu Z."/>
            <person name="Yao W."/>
            <person name="Zhao P."/>
            <person name="Cao D."/>
            <person name="Yu H."/>
            <person name="Li K."/>
            <person name="Poudel K."/>
            <person name="Zhao D."/>
            <person name="Zhang F."/>
            <person name="Xia X."/>
            <person name="Chen L."/>
            <person name="Wang Q."/>
            <person name="Jing D."/>
            <person name="Cao S."/>
        </authorList>
    </citation>
    <scope>NUCLEOTIDE SEQUENCE [LARGE SCALE GENOMIC DNA]</scope>
    <source>
        <strain evidence="3">cv. Tunisia</strain>
    </source>
</reference>
<evidence type="ECO:0000313" key="4">
    <source>
        <dbReference type="RefSeq" id="XP_031376469.1"/>
    </source>
</evidence>
<evidence type="ECO:0000256" key="1">
    <source>
        <dbReference type="SAM" id="MobiDB-lite"/>
    </source>
</evidence>
<protein>
    <submittedName>
        <fullName evidence="4">Uncharacterized protein LOC116192152</fullName>
    </submittedName>
</protein>
<feature type="region of interest" description="Disordered" evidence="1">
    <location>
        <begin position="93"/>
        <end position="179"/>
    </location>
</feature>
<name>A0A6P8C1N9_PUNGR</name>
<dbReference type="CDD" id="cd03031">
    <property type="entry name" value="GRX_GRX_like"/>
    <property type="match status" value="1"/>
</dbReference>